<feature type="compositionally biased region" description="Low complexity" evidence="6">
    <location>
        <begin position="572"/>
        <end position="589"/>
    </location>
</feature>
<dbReference type="Gene3D" id="3.30.40.10">
    <property type="entry name" value="Zinc/RING finger domain, C3HC4 (zinc finger)"/>
    <property type="match status" value="1"/>
</dbReference>
<feature type="coiled-coil region" evidence="5">
    <location>
        <begin position="826"/>
        <end position="936"/>
    </location>
</feature>
<dbReference type="AlphaFoldDB" id="W7GA89"/>
<organism evidence="8">
    <name type="scientific">Plasmodium falciparum Santa Lucia</name>
    <dbReference type="NCBI Taxonomy" id="478859"/>
    <lineage>
        <taxon>Eukaryota</taxon>
        <taxon>Sar</taxon>
        <taxon>Alveolata</taxon>
        <taxon>Apicomplexa</taxon>
        <taxon>Aconoidasida</taxon>
        <taxon>Haemosporida</taxon>
        <taxon>Plasmodiidae</taxon>
        <taxon>Plasmodium</taxon>
        <taxon>Plasmodium (Laverania)</taxon>
    </lineage>
</organism>
<feature type="coiled-coil region" evidence="5">
    <location>
        <begin position="485"/>
        <end position="519"/>
    </location>
</feature>
<evidence type="ECO:0000256" key="4">
    <source>
        <dbReference type="PROSITE-ProRule" id="PRU00175"/>
    </source>
</evidence>
<dbReference type="GO" id="GO:0008270">
    <property type="term" value="F:zinc ion binding"/>
    <property type="evidence" value="ECO:0007669"/>
    <property type="project" value="UniProtKB-KW"/>
</dbReference>
<gene>
    <name evidence="8" type="ORF">PFAG_01235</name>
</gene>
<dbReference type="SMR" id="W7GA89"/>
<feature type="compositionally biased region" description="Acidic residues" evidence="6">
    <location>
        <begin position="188"/>
        <end position="214"/>
    </location>
</feature>
<dbReference type="SMART" id="SM00184">
    <property type="entry name" value="RING"/>
    <property type="match status" value="1"/>
</dbReference>
<dbReference type="GO" id="GO:0061630">
    <property type="term" value="F:ubiquitin protein ligase activity"/>
    <property type="evidence" value="ECO:0007669"/>
    <property type="project" value="TreeGrafter"/>
</dbReference>
<keyword evidence="2 4" id="KW-0863">Zinc-finger</keyword>
<evidence type="ECO:0000313" key="8">
    <source>
        <dbReference type="EMBL" id="EUT90033.1"/>
    </source>
</evidence>
<dbReference type="InterPro" id="IPR013083">
    <property type="entry name" value="Znf_RING/FYVE/PHD"/>
</dbReference>
<dbReference type="PANTHER" id="PTHR15898">
    <property type="entry name" value="BIFUNCTIONAL APOPTOSIS REGULATOR"/>
    <property type="match status" value="1"/>
</dbReference>
<dbReference type="InterPro" id="IPR001841">
    <property type="entry name" value="Znf_RING"/>
</dbReference>
<evidence type="ECO:0000256" key="3">
    <source>
        <dbReference type="ARBA" id="ARBA00022833"/>
    </source>
</evidence>
<evidence type="ECO:0000259" key="7">
    <source>
        <dbReference type="PROSITE" id="PS50089"/>
    </source>
</evidence>
<feature type="domain" description="RING-type" evidence="7">
    <location>
        <begin position="1054"/>
        <end position="1093"/>
    </location>
</feature>
<feature type="region of interest" description="Disordered" evidence="6">
    <location>
        <begin position="182"/>
        <end position="214"/>
    </location>
</feature>
<dbReference type="GO" id="GO:0043161">
    <property type="term" value="P:proteasome-mediated ubiquitin-dependent protein catabolic process"/>
    <property type="evidence" value="ECO:0007669"/>
    <property type="project" value="TreeGrafter"/>
</dbReference>
<evidence type="ECO:0000256" key="2">
    <source>
        <dbReference type="ARBA" id="ARBA00022771"/>
    </source>
</evidence>
<keyword evidence="5" id="KW-0175">Coiled coil</keyword>
<feature type="region of interest" description="Disordered" evidence="6">
    <location>
        <begin position="277"/>
        <end position="305"/>
    </location>
</feature>
<dbReference type="Pfam" id="PF00097">
    <property type="entry name" value="zf-C3HC4"/>
    <property type="match status" value="1"/>
</dbReference>
<accession>W7GA89</accession>
<dbReference type="OrthoDB" id="10266039at2759"/>
<dbReference type="InterPro" id="IPR017907">
    <property type="entry name" value="Znf_RING_CS"/>
</dbReference>
<proteinExistence type="predicted"/>
<dbReference type="FunFam" id="3.30.40.10:FF:000597">
    <property type="entry name" value="RING finger protein"/>
    <property type="match status" value="1"/>
</dbReference>
<sequence length="1107" mass="132958">MSNKKRSKNENDESTSLPLENSELLIEYIHNLKSCLNVYRREIQEKNKYISIIKNDLSFHECILTNVNVVWSVFNNDLLNLLCNNEQKEEGEEIIKQRNIGDEMNEYNNLTKLQNDENIKNNNMIKEDLEDDANQNILMKSPYYNIENFLQVFLKYINKKKKKKKVKVKVKVKDEGKKEKIEDKKYEQDDEEENEEEEEEEEEEEGEEENKEDEEFFKTFVSFNLYHNNNEKNISYDKNLVKQENDNKDEARGNDNMCGNYDIHNERGEMLDKGKSYSGDEKINTSDNAKSCSGDEKVITSDNGKSYDYVKNESEEQEEKENMLNNKKRSLECNPNEAKKICFSLEEKIGTVQSVKLKEYNELSKENIEKNKHDDNNICNYLSHNEGENVIEREDKLFNKLNNKNYRNEEEKKKNQINFDYLKKKIKNNQDVFEETIQKCFLINLKKTLNLINKIMYLKNVEFRKYNLDYIRKINYEKCFYYKNYIDIKKKISELQKDNESLKIQVDRLEKKKATLIYKLNNDNIRKHILDNNIKDYQNGIDNSKVSYFDEGENPYNRNNKNYRTDNKNSDDNNNNNNYYYNNYNSDDNYNSEDNEYNNGNYRFRNNYKKDSLNEDDVKKNPLNVCHKINSDSNIFVNFENIITKQNIIHSEPFRNLLKESNELYITLKEKEKENIILKNEILKMENKKDEEYEHLLNNTIEDKKELTRSIKELEINMMTCNMEKDKISNKVNTLEYEINVLKNIDKNQTMQLQQKENDILKMKLYIEKLKLSEKNLKDKIILLENEKDKMLSGIHIKDNSFNEESKSEEGKIQLRDIQNDNDEKYDDEKKRFKELFIENQKLKEELNKKRNVEEELHSLRKNYNIINEEIEEITKEFEKKQEQVDEMILQIKNKELELLDKFNNKMNKAYVEEKLKELKNTYEEKMKHINNIYKKHDDFVNIYLNLFFQARKNAILSDSQREEQMNLFIKLKDKYDIIFQKKIELTDILKNVYDCNKKLIGHCQDLEKENSTLQNKLSNEIKNSKMLSKNLSKNSDDHLLIEENNELRRRLICSVCMENFRNYIIIKCGHIYCNNCIFNNLKTRNRKCPQCKVPFDKKDLQKIFLD</sequence>
<dbReference type="CDD" id="cd16499">
    <property type="entry name" value="RING-HC_Bre1-like"/>
    <property type="match status" value="1"/>
</dbReference>
<keyword evidence="1" id="KW-0479">Metal-binding</keyword>
<name>W7GA89_PLAFA</name>
<dbReference type="SUPFAM" id="SSF57850">
    <property type="entry name" value="RING/U-box"/>
    <property type="match status" value="1"/>
</dbReference>
<dbReference type="Proteomes" id="UP000030666">
    <property type="component" value="Unassembled WGS sequence"/>
</dbReference>
<protein>
    <submittedName>
        <fullName evidence="8">RING finger protein</fullName>
    </submittedName>
</protein>
<feature type="region of interest" description="Disordered" evidence="6">
    <location>
        <begin position="548"/>
        <end position="605"/>
    </location>
</feature>
<evidence type="ECO:0000256" key="5">
    <source>
        <dbReference type="SAM" id="Coils"/>
    </source>
</evidence>
<dbReference type="PROSITE" id="PS50089">
    <property type="entry name" value="ZF_RING_2"/>
    <property type="match status" value="1"/>
</dbReference>
<evidence type="ECO:0000256" key="1">
    <source>
        <dbReference type="ARBA" id="ARBA00022723"/>
    </source>
</evidence>
<dbReference type="EMBL" id="KE123483">
    <property type="protein sequence ID" value="EUT90033.1"/>
    <property type="molecule type" value="Genomic_DNA"/>
</dbReference>
<dbReference type="PROSITE" id="PS00518">
    <property type="entry name" value="ZF_RING_1"/>
    <property type="match status" value="1"/>
</dbReference>
<feature type="coiled-coil region" evidence="5">
    <location>
        <begin position="654"/>
        <end position="731"/>
    </location>
</feature>
<reference evidence="8" key="1">
    <citation type="submission" date="2013-02" db="EMBL/GenBank/DDBJ databases">
        <title>The Genome Sequence of Plasmodium falciparum Santa Lucia.</title>
        <authorList>
            <consortium name="The Broad Institute Genome Sequencing Platform"/>
            <consortium name="The Broad Institute Genome Sequencing Center for Infectious Disease"/>
            <person name="Neafsey D."/>
            <person name="Cheeseman I."/>
            <person name="Volkman S."/>
            <person name="Adams J."/>
            <person name="Walker B."/>
            <person name="Young S.K."/>
            <person name="Zeng Q."/>
            <person name="Gargeya S."/>
            <person name="Fitzgerald M."/>
            <person name="Haas B."/>
            <person name="Abouelleil A."/>
            <person name="Alvarado L."/>
            <person name="Arachchi H.M."/>
            <person name="Berlin A.M."/>
            <person name="Chapman S.B."/>
            <person name="Dewar J."/>
            <person name="Goldberg J."/>
            <person name="Griggs A."/>
            <person name="Gujja S."/>
            <person name="Hansen M."/>
            <person name="Howarth C."/>
            <person name="Imamovic A."/>
            <person name="Larimer J."/>
            <person name="McCowan C."/>
            <person name="Murphy C."/>
            <person name="Neiman D."/>
            <person name="Pearson M."/>
            <person name="Priest M."/>
            <person name="Roberts A."/>
            <person name="Saif S."/>
            <person name="Shea T."/>
            <person name="Sisk P."/>
            <person name="Sykes S."/>
            <person name="Wortman J."/>
            <person name="Nusbaum C."/>
            <person name="Birren B."/>
        </authorList>
    </citation>
    <scope>NUCLEOTIDE SEQUENCE [LARGE SCALE GENOMIC DNA]</scope>
    <source>
        <strain evidence="8">Santa Lucia</strain>
    </source>
</reference>
<evidence type="ECO:0000256" key="6">
    <source>
        <dbReference type="SAM" id="MobiDB-lite"/>
    </source>
</evidence>
<dbReference type="InterPro" id="IPR018957">
    <property type="entry name" value="Znf_C3HC4_RING-type"/>
</dbReference>
<feature type="coiled-coil region" evidence="5">
    <location>
        <begin position="997"/>
        <end position="1024"/>
    </location>
</feature>
<keyword evidence="3" id="KW-0862">Zinc</keyword>
<dbReference type="PANTHER" id="PTHR15898:SF13">
    <property type="entry name" value="BIFUNCTIONAL APOPTOSIS REGULATOR"/>
    <property type="match status" value="1"/>
</dbReference>